<evidence type="ECO:0000313" key="2">
    <source>
        <dbReference type="EMBL" id="KRZ07984.1"/>
    </source>
</evidence>
<accession>A0A0V1HCM3</accession>
<feature type="compositionally biased region" description="Basic and acidic residues" evidence="1">
    <location>
        <begin position="53"/>
        <end position="63"/>
    </location>
</feature>
<dbReference type="Proteomes" id="UP000055024">
    <property type="component" value="Unassembled WGS sequence"/>
</dbReference>
<evidence type="ECO:0000313" key="3">
    <source>
        <dbReference type="Proteomes" id="UP000055024"/>
    </source>
</evidence>
<proteinExistence type="predicted"/>
<sequence>MIKYIEWSKEKVKTRAARSTTREEKRCLIVSNGALVRLTYVASGSVVYKMEQGKSENTDDMKQITDITKQNKR</sequence>
<dbReference type="EMBL" id="JYDP01000093">
    <property type="protein sequence ID" value="KRZ07984.1"/>
    <property type="molecule type" value="Genomic_DNA"/>
</dbReference>
<dbReference type="AlphaFoldDB" id="A0A0V1HCM3"/>
<dbReference type="OrthoDB" id="5928850at2759"/>
<organism evidence="2 3">
    <name type="scientific">Trichinella zimbabwensis</name>
    <dbReference type="NCBI Taxonomy" id="268475"/>
    <lineage>
        <taxon>Eukaryota</taxon>
        <taxon>Metazoa</taxon>
        <taxon>Ecdysozoa</taxon>
        <taxon>Nematoda</taxon>
        <taxon>Enoplea</taxon>
        <taxon>Dorylaimia</taxon>
        <taxon>Trichinellida</taxon>
        <taxon>Trichinellidae</taxon>
        <taxon>Trichinella</taxon>
    </lineage>
</organism>
<feature type="region of interest" description="Disordered" evidence="1">
    <location>
        <begin position="53"/>
        <end position="73"/>
    </location>
</feature>
<evidence type="ECO:0000256" key="1">
    <source>
        <dbReference type="SAM" id="MobiDB-lite"/>
    </source>
</evidence>
<keyword evidence="3" id="KW-1185">Reference proteome</keyword>
<reference evidence="2 3" key="1">
    <citation type="submission" date="2015-01" db="EMBL/GenBank/DDBJ databases">
        <title>Evolution of Trichinella species and genotypes.</title>
        <authorList>
            <person name="Korhonen P.K."/>
            <person name="Edoardo P."/>
            <person name="Giuseppe L.R."/>
            <person name="Gasser R.B."/>
        </authorList>
    </citation>
    <scope>NUCLEOTIDE SEQUENCE [LARGE SCALE GENOMIC DNA]</scope>
    <source>
        <strain evidence="2">ISS1029</strain>
    </source>
</reference>
<name>A0A0V1HCM3_9BILA</name>
<protein>
    <submittedName>
        <fullName evidence="2">Uncharacterized protein</fullName>
    </submittedName>
</protein>
<comment type="caution">
    <text evidence="2">The sequence shown here is derived from an EMBL/GenBank/DDBJ whole genome shotgun (WGS) entry which is preliminary data.</text>
</comment>
<gene>
    <name evidence="2" type="ORF">T11_14744</name>
</gene>